<comment type="caution">
    <text evidence="4">The sequence shown here is derived from an EMBL/GenBank/DDBJ whole genome shotgun (WGS) entry which is preliminary data.</text>
</comment>
<evidence type="ECO:0000313" key="4">
    <source>
        <dbReference type="EMBL" id="KQC30839.1"/>
    </source>
</evidence>
<reference evidence="4 5" key="1">
    <citation type="submission" date="2015-04" db="EMBL/GenBank/DDBJ databases">
        <title>Complete genome of flavobacterium.</title>
        <authorList>
            <person name="Kwon Y.M."/>
            <person name="Kim S.-J."/>
        </authorList>
    </citation>
    <scope>NUCLEOTIDE SEQUENCE [LARGE SCALE GENOMIC DNA]</scope>
    <source>
        <strain evidence="4 5">DK169</strain>
    </source>
</reference>
<dbReference type="OrthoDB" id="9809989at2"/>
<organism evidence="4 5">
    <name type="scientific">Flagellimonas eckloniae</name>
    <dbReference type="NCBI Taxonomy" id="346185"/>
    <lineage>
        <taxon>Bacteria</taxon>
        <taxon>Pseudomonadati</taxon>
        <taxon>Bacteroidota</taxon>
        <taxon>Flavobacteriia</taxon>
        <taxon>Flavobacteriales</taxon>
        <taxon>Flavobacteriaceae</taxon>
        <taxon>Flagellimonas</taxon>
    </lineage>
</organism>
<keyword evidence="5" id="KW-1185">Reference proteome</keyword>
<dbReference type="InterPro" id="IPR032812">
    <property type="entry name" value="SbsA_Ig"/>
</dbReference>
<dbReference type="Proteomes" id="UP000050827">
    <property type="component" value="Unassembled WGS sequence"/>
</dbReference>
<evidence type="ECO:0000256" key="2">
    <source>
        <dbReference type="SAM" id="SignalP"/>
    </source>
</evidence>
<accession>A0A0Q0XP59</accession>
<dbReference type="STRING" id="346185.AAY42_13790"/>
<keyword evidence="1 2" id="KW-0732">Signal</keyword>
<evidence type="ECO:0000313" key="5">
    <source>
        <dbReference type="Proteomes" id="UP000050827"/>
    </source>
</evidence>
<dbReference type="RefSeq" id="WP_055396211.1">
    <property type="nucleotide sequence ID" value="NZ_LCTZ01000002.1"/>
</dbReference>
<feature type="chain" id="PRO_5006186657" description="SbsA Ig-like domain-containing protein" evidence="2">
    <location>
        <begin position="22"/>
        <end position="539"/>
    </location>
</feature>
<dbReference type="AlphaFoldDB" id="A0A0Q0XP59"/>
<gene>
    <name evidence="4" type="ORF">AAY42_13790</name>
</gene>
<sequence length="539" mass="61338">MIYLKRFLSFFFLALAGLALWQCAKRGNPTGGEKDIIPPKLTKAEPENYSINFKAQKIRLYFDELVKLEDAQNQLIVSPPFKHAPEMKPLSGASKYIEVTIKDTLRENTTYTLNFGQSIVDNNEGNPNSFFSYVFSTGTYIDSLKVSGAVKDAFNRKADEYISVMLYELDSAYTDSTIYKNPPNYLTSTSDSLPLFELKNLKAGNYAIFALKDVNKNNIFDQRQDKIGFLQDTISIPTDSIYLLNLFQEQPNYSISVPSYVAKNRILFGYQGDNRDFKIETLTSLPDSVKTIVLKEREKDTLNYWLTPTDLDSIIFTVTNEKLEKIDTFTVKSRKLPLDSLRLGTSISGKMNFEDTFSVLANTPLKSLDTTRIGLVLNDSLLAPYTSTLDTIGNKIDFDFAIEPNQNYRFSLLPGAVTDFFGVQNDTLNYNISTGSYADYGNLRVTINGDIRFPMIVQLTEEKGEVKRELIAERPVTFEFNNLEPGKYRVRVVFDDNGNGIWDTGNYLKKIQPEKISYYPDIIDVRANWELEQTFIISN</sequence>
<evidence type="ECO:0000259" key="3">
    <source>
        <dbReference type="Pfam" id="PF13205"/>
    </source>
</evidence>
<dbReference type="EMBL" id="LCTZ01000002">
    <property type="protein sequence ID" value="KQC30839.1"/>
    <property type="molecule type" value="Genomic_DNA"/>
</dbReference>
<feature type="signal peptide" evidence="2">
    <location>
        <begin position="1"/>
        <end position="21"/>
    </location>
</feature>
<dbReference type="PATRIC" id="fig|1547436.3.peg.2848"/>
<protein>
    <recommendedName>
        <fullName evidence="3">SbsA Ig-like domain-containing protein</fullName>
    </recommendedName>
</protein>
<dbReference type="Pfam" id="PF13205">
    <property type="entry name" value="Big_5"/>
    <property type="match status" value="1"/>
</dbReference>
<name>A0A0Q0XP59_9FLAO</name>
<evidence type="ECO:0000256" key="1">
    <source>
        <dbReference type="ARBA" id="ARBA00022729"/>
    </source>
</evidence>
<feature type="domain" description="SbsA Ig-like" evidence="3">
    <location>
        <begin position="35"/>
        <end position="137"/>
    </location>
</feature>
<proteinExistence type="predicted"/>